<sequence>MCGPSASSRLMSKISRSYVSANAQRYGQRVRGLCSPQRFFSKRATRKTDDASQSGRSLGRLGRMSPSYLFQQRPLLIDFLCHGLPKRALSRGYFSLSKSPYTPTPSKFSSLPRRSLRWTPVPILVGVLFALYRQFAVLTGRKTETVDGVEKPKLASQRSSSPSRRNKISWHVPAVFYVYQFLPLRALSRSWGWLNDLYLPHWLREPVLSAYTYVFGVNLAEAAIPDLKWYKNLGEFFRRRLRPGVRPIDSNSALVSPADGVVLHFGRVEDDCVEQVKGMTFSLAAFLGPKTWHDHTVDDELIVEEAEIEEPKTYRKNLAMQRSDSELYHCVIYLAPGDYHRFHSPTDWNILFRRHFPGHLYSVSPVVTRRIEDLFNYNERVVYYGQWQHGFFSMSAVGATNVGSIHVYFDERLKTNNRRYKIGNYLDWNFAQHTAPSAPQRAIALEKGDEFGEFNLGSTIVLLFEAPKNFKFTVEVGEKILYGRPLGNLQETS</sequence>
<feature type="site" description="Cleavage (non-hydrolytic); by autocatalysis" evidence="13">
    <location>
        <begin position="457"/>
        <end position="458"/>
    </location>
</feature>
<comment type="subcellular location">
    <molecule>Phosphatidylserine decarboxylase beta chain</molecule>
    <subcellularLocation>
        <location evidence="13">Mitochondrion inner membrane</location>
        <topology evidence="13">Single-pass membrane protein</topology>
        <orientation evidence="13">Intermembrane side</orientation>
    </subcellularLocation>
</comment>
<feature type="chain" id="PRO_5023287301" description="Phosphatidylserine decarboxylase beta chain" evidence="13">
    <location>
        <begin position="1"/>
        <end position="457"/>
    </location>
</feature>
<dbReference type="NCBIfam" id="TIGR00163">
    <property type="entry name" value="PS_decarb"/>
    <property type="match status" value="1"/>
</dbReference>
<dbReference type="GO" id="GO:0016540">
    <property type="term" value="P:protein autoprocessing"/>
    <property type="evidence" value="ECO:0007669"/>
    <property type="project" value="UniProtKB-UniRule"/>
</dbReference>
<evidence type="ECO:0000256" key="11">
    <source>
        <dbReference type="ARBA" id="ARBA00023317"/>
    </source>
</evidence>
<keyword evidence="11 13" id="KW-0670">Pyruvate</keyword>
<evidence type="ECO:0000256" key="7">
    <source>
        <dbReference type="ARBA" id="ARBA00023136"/>
    </source>
</evidence>
<keyword evidence="13" id="KW-0496">Mitochondrion</keyword>
<organism evidence="14 15">
    <name type="scientific">Ramazzottius varieornatus</name>
    <name type="common">Water bear</name>
    <name type="synonym">Tardigrade</name>
    <dbReference type="NCBI Taxonomy" id="947166"/>
    <lineage>
        <taxon>Eukaryota</taxon>
        <taxon>Metazoa</taxon>
        <taxon>Ecdysozoa</taxon>
        <taxon>Tardigrada</taxon>
        <taxon>Eutardigrada</taxon>
        <taxon>Parachela</taxon>
        <taxon>Hypsibioidea</taxon>
        <taxon>Ramazzottiidae</taxon>
        <taxon>Ramazzottius</taxon>
    </lineage>
</organism>
<keyword evidence="2 13" id="KW-0444">Lipid biosynthesis</keyword>
<evidence type="ECO:0000256" key="2">
    <source>
        <dbReference type="ARBA" id="ARBA00022516"/>
    </source>
</evidence>
<comment type="PTM">
    <text evidence="13">Is synthesized initially as an inactive proenzyme. Formation of the active enzyme involves a self-maturation process in which the active site pyruvoyl group is generated from an internal serine residue via an autocatalytic post-translational modification. Two non-identical subunits are generated from the proenzyme in this reaction, and the pyruvate is formed at the N-terminus of the alpha chain, which is derived from the carboxyl end of the proenzyme. The autoendoproteolytic cleavage occurs by a canonical serine protease mechanism, in which the side chain hydroxyl group of the serine supplies its oxygen atom to form the C-terminus of the beta chain, while the remainder of the serine residue undergoes an oxidative deamination to produce ammonia and the pyruvoyl prosthetic group on the alpha chain. During this reaction, the Ser that is part of the protease active site of the proenzyme becomes the pyruvoyl prosthetic group, which constitutes an essential element of the active site of the mature decarboxylase.</text>
</comment>
<keyword evidence="10 13" id="KW-1208">Phospholipid metabolism</keyword>
<proteinExistence type="inferred from homology"/>
<evidence type="ECO:0000256" key="6">
    <source>
        <dbReference type="ARBA" id="ARBA00023098"/>
    </source>
</evidence>
<protein>
    <recommendedName>
        <fullName evidence="13">Phosphatidylserine decarboxylase proenzyme, mitochondrial</fullName>
        <ecNumber evidence="13">4.1.1.65</ecNumber>
    </recommendedName>
    <component>
        <recommendedName>
            <fullName evidence="13">Phosphatidylserine decarboxylase beta chain</fullName>
        </recommendedName>
    </component>
    <component>
        <recommendedName>
            <fullName evidence="13">Phosphatidylserine decarboxylase alpha chain</fullName>
        </recommendedName>
    </component>
</protein>
<dbReference type="PANTHER" id="PTHR10067:SF6">
    <property type="entry name" value="PHOSPHATIDYLSERINE DECARBOXYLASE PROENZYME, MITOCHONDRIAL"/>
    <property type="match status" value="1"/>
</dbReference>
<dbReference type="PANTHER" id="PTHR10067">
    <property type="entry name" value="PHOSPHATIDYLSERINE DECARBOXYLASE"/>
    <property type="match status" value="1"/>
</dbReference>
<keyword evidence="9 13" id="KW-0456">Lyase</keyword>
<evidence type="ECO:0000313" key="15">
    <source>
        <dbReference type="Proteomes" id="UP000186922"/>
    </source>
</evidence>
<dbReference type="HAMAP" id="MF_03208">
    <property type="entry name" value="PS_decarb_PSD_B_type1_euk"/>
    <property type="match status" value="1"/>
</dbReference>
<dbReference type="OrthoDB" id="4330at2759"/>
<keyword evidence="13" id="KW-0999">Mitochondrion inner membrane</keyword>
<comment type="pathway">
    <text evidence="1">Lipid metabolism.</text>
</comment>
<dbReference type="InterPro" id="IPR033177">
    <property type="entry name" value="PSD-B"/>
</dbReference>
<feature type="active site" description="Charge relay system; for autoendoproteolytic cleavage activity" evidence="13">
    <location>
        <position position="259"/>
    </location>
</feature>
<evidence type="ECO:0000256" key="8">
    <source>
        <dbReference type="ARBA" id="ARBA00023209"/>
    </source>
</evidence>
<feature type="chain" id="PRO_5023287302" description="Phosphatidylserine decarboxylase alpha chain" evidence="13">
    <location>
        <begin position="458"/>
        <end position="493"/>
    </location>
</feature>
<evidence type="ECO:0000256" key="12">
    <source>
        <dbReference type="ARBA" id="ARBA00045136"/>
    </source>
</evidence>
<comment type="function">
    <text evidence="12">Catalyzes the formation of phosphatidylethanolamine (PtdEtn) from phosphatidylserine (PtdSer). Plays a central role in phospholipid metabolism and in the interorganelle trafficking of phosphatidylserine. May be involved in lipid droplet biogenesis at the endoplasmic reticulum membrane.</text>
</comment>
<comment type="catalytic activity">
    <reaction evidence="13">
        <text>a 1,2-diacyl-sn-glycero-3-phospho-L-serine + H(+) = a 1,2-diacyl-sn-glycero-3-phosphoethanolamine + CO2</text>
        <dbReference type="Rhea" id="RHEA:20828"/>
        <dbReference type="ChEBI" id="CHEBI:15378"/>
        <dbReference type="ChEBI" id="CHEBI:16526"/>
        <dbReference type="ChEBI" id="CHEBI:57262"/>
        <dbReference type="ChEBI" id="CHEBI:64612"/>
        <dbReference type="EC" id="4.1.1.65"/>
    </reaction>
</comment>
<dbReference type="GO" id="GO:0004609">
    <property type="term" value="F:phosphatidylserine decarboxylase activity"/>
    <property type="evidence" value="ECO:0007669"/>
    <property type="project" value="UniProtKB-UniRule"/>
</dbReference>
<comment type="subcellular location">
    <molecule>Phosphatidylserine decarboxylase alpha chain</molecule>
    <subcellularLocation>
        <location evidence="13">Mitochondrion inner membrane</location>
        <topology evidence="13">Peripheral membrane protein</topology>
        <orientation evidence="13">Intermembrane side</orientation>
    </subcellularLocation>
    <text evidence="13">Anchored to the mitochondrial inner membrane through its interaction with the integral membrane beta chain.</text>
</comment>
<keyword evidence="8 13" id="KW-0594">Phospholipid biosynthesis</keyword>
<keyword evidence="5 13" id="KW-1133">Transmembrane helix</keyword>
<comment type="subunit">
    <text evidence="13">Heterodimer of a large membrane-associated beta subunit and a small pyruvoyl-containing alpha subunit.</text>
</comment>
<keyword evidence="4 13" id="KW-0210">Decarboxylase</keyword>
<dbReference type="AlphaFoldDB" id="A0A1D1VVD7"/>
<comment type="similarity">
    <text evidence="13">Belongs to the phosphatidylserine decarboxylase family. PSD-B subfamily. Eukaryotic type I sub-subfamily.</text>
</comment>
<dbReference type="STRING" id="947166.A0A1D1VVD7"/>
<evidence type="ECO:0000256" key="3">
    <source>
        <dbReference type="ARBA" id="ARBA00022692"/>
    </source>
</evidence>
<dbReference type="InterPro" id="IPR003817">
    <property type="entry name" value="PS_Dcarbxylase"/>
</dbReference>
<feature type="active site" description="Schiff-base intermediate with substrate; via pyruvic acid; for decarboxylase activity" evidence="13">
    <location>
        <position position="458"/>
    </location>
</feature>
<dbReference type="EC" id="4.1.1.65" evidence="13"/>
<accession>A0A1D1VVD7</accession>
<comment type="pathway">
    <text evidence="13">Phospholipid metabolism; phosphatidylethanolamine biosynthesis; phosphatidylethanolamine from CDP-diacylglycerol: step 2/2.</text>
</comment>
<dbReference type="InterPro" id="IPR033661">
    <property type="entry name" value="PSD_type1_euk"/>
</dbReference>
<dbReference type="GO" id="GO:0005743">
    <property type="term" value="C:mitochondrial inner membrane"/>
    <property type="evidence" value="ECO:0007669"/>
    <property type="project" value="UniProtKB-SubCell"/>
</dbReference>
<evidence type="ECO:0000256" key="4">
    <source>
        <dbReference type="ARBA" id="ARBA00022793"/>
    </source>
</evidence>
<name>A0A1D1VVD7_RAMVA</name>
<reference evidence="14 15" key="1">
    <citation type="journal article" date="2016" name="Nat. Commun.">
        <title>Extremotolerant tardigrade genome and improved radiotolerance of human cultured cells by tardigrade-unique protein.</title>
        <authorList>
            <person name="Hashimoto T."/>
            <person name="Horikawa D.D."/>
            <person name="Saito Y."/>
            <person name="Kuwahara H."/>
            <person name="Kozuka-Hata H."/>
            <person name="Shin-I T."/>
            <person name="Minakuchi Y."/>
            <person name="Ohishi K."/>
            <person name="Motoyama A."/>
            <person name="Aizu T."/>
            <person name="Enomoto A."/>
            <person name="Kondo K."/>
            <person name="Tanaka S."/>
            <person name="Hara Y."/>
            <person name="Koshikawa S."/>
            <person name="Sagara H."/>
            <person name="Miura T."/>
            <person name="Yokobori S."/>
            <person name="Miyagawa K."/>
            <person name="Suzuki Y."/>
            <person name="Kubo T."/>
            <person name="Oyama M."/>
            <person name="Kohara Y."/>
            <person name="Fujiyama A."/>
            <person name="Arakawa K."/>
            <person name="Katayama T."/>
            <person name="Toyoda A."/>
            <person name="Kunieda T."/>
        </authorList>
    </citation>
    <scope>NUCLEOTIDE SEQUENCE [LARGE SCALE GENOMIC DNA]</scope>
    <source>
        <strain evidence="14 15">YOKOZUNA-1</strain>
    </source>
</reference>
<evidence type="ECO:0000313" key="14">
    <source>
        <dbReference type="EMBL" id="GAV03748.1"/>
    </source>
</evidence>
<keyword evidence="3 13" id="KW-0812">Transmembrane</keyword>
<dbReference type="Proteomes" id="UP000186922">
    <property type="component" value="Unassembled WGS sequence"/>
</dbReference>
<dbReference type="GO" id="GO:0006646">
    <property type="term" value="P:phosphatidylethanolamine biosynthetic process"/>
    <property type="evidence" value="ECO:0007669"/>
    <property type="project" value="UniProtKB-UniRule"/>
</dbReference>
<keyword evidence="13" id="KW-0865">Zymogen</keyword>
<evidence type="ECO:0000256" key="10">
    <source>
        <dbReference type="ARBA" id="ARBA00023264"/>
    </source>
</evidence>
<dbReference type="Pfam" id="PF02666">
    <property type="entry name" value="PS_Dcarbxylase"/>
    <property type="match status" value="1"/>
</dbReference>
<evidence type="ECO:0000256" key="1">
    <source>
        <dbReference type="ARBA" id="ARBA00005189"/>
    </source>
</evidence>
<gene>
    <name evidence="14" type="primary">RvY_14131-1</name>
    <name evidence="14" type="synonym">RvY_14131.1</name>
    <name evidence="14" type="ORF">RvY_14131</name>
</gene>
<feature type="active site" description="Charge relay system; for autoendoproteolytic cleavage activity" evidence="13">
    <location>
        <position position="343"/>
    </location>
</feature>
<evidence type="ECO:0000256" key="9">
    <source>
        <dbReference type="ARBA" id="ARBA00023239"/>
    </source>
</evidence>
<dbReference type="UniPathway" id="UPA00558">
    <property type="reaction ID" value="UER00616"/>
</dbReference>
<feature type="topological domain" description="Mitochondrial intermembrane" evidence="13">
    <location>
        <begin position="135"/>
        <end position="493"/>
    </location>
</feature>
<feature type="active site" description="Charge relay system; for autoendoproteolytic cleavage activity" evidence="13">
    <location>
        <position position="458"/>
    </location>
</feature>
<keyword evidence="6 13" id="KW-0443">Lipid metabolism</keyword>
<comment type="caution">
    <text evidence="14">The sequence shown here is derived from an EMBL/GenBank/DDBJ whole genome shotgun (WGS) entry which is preliminary data.</text>
</comment>
<keyword evidence="7 13" id="KW-0472">Membrane</keyword>
<evidence type="ECO:0000256" key="5">
    <source>
        <dbReference type="ARBA" id="ARBA00022989"/>
    </source>
</evidence>
<evidence type="ECO:0000256" key="13">
    <source>
        <dbReference type="HAMAP-Rule" id="MF_03208"/>
    </source>
</evidence>
<feature type="modified residue" description="Pyruvic acid (Ser); by autocatalysis" evidence="13">
    <location>
        <position position="458"/>
    </location>
</feature>
<keyword evidence="15" id="KW-1185">Reference proteome</keyword>
<dbReference type="EMBL" id="BDGG01000010">
    <property type="protein sequence ID" value="GAV03748.1"/>
    <property type="molecule type" value="Genomic_DNA"/>
</dbReference>
<comment type="cofactor">
    <cofactor evidence="13">
        <name>pyruvate</name>
        <dbReference type="ChEBI" id="CHEBI:15361"/>
    </cofactor>
    <text evidence="13">Binds 1 pyruvoyl group covalently per subunit.</text>
</comment>
<feature type="topological domain" description="Mitochondrial matrix" evidence="13">
    <location>
        <begin position="1"/>
        <end position="115"/>
    </location>
</feature>